<feature type="transmembrane region" description="Helical" evidence="1">
    <location>
        <begin position="41"/>
        <end position="63"/>
    </location>
</feature>
<dbReference type="AlphaFoldDB" id="A0A4U5M956"/>
<reference evidence="3 4" key="1">
    <citation type="journal article" date="2015" name="Genome Biol.">
        <title>Comparative genomics of Steinernema reveals deeply conserved gene regulatory networks.</title>
        <authorList>
            <person name="Dillman A.R."/>
            <person name="Macchietto M."/>
            <person name="Porter C.F."/>
            <person name="Rogers A."/>
            <person name="Williams B."/>
            <person name="Antoshechkin I."/>
            <person name="Lee M.M."/>
            <person name="Goodwin Z."/>
            <person name="Lu X."/>
            <person name="Lewis E.E."/>
            <person name="Goodrich-Blair H."/>
            <person name="Stock S.P."/>
            <person name="Adams B.J."/>
            <person name="Sternberg P.W."/>
            <person name="Mortazavi A."/>
        </authorList>
    </citation>
    <scope>NUCLEOTIDE SEQUENCE [LARGE SCALE GENOMIC DNA]</scope>
    <source>
        <strain evidence="3 4">ALL</strain>
    </source>
</reference>
<proteinExistence type="predicted"/>
<dbReference type="Proteomes" id="UP000298663">
    <property type="component" value="Unassembled WGS sequence"/>
</dbReference>
<evidence type="ECO:0000313" key="3">
    <source>
        <dbReference type="EMBL" id="TKR65422.1"/>
    </source>
</evidence>
<keyword evidence="1" id="KW-0812">Transmembrane</keyword>
<accession>A0A4U5M956</accession>
<keyword evidence="4" id="KW-1185">Reference proteome</keyword>
<dbReference type="EMBL" id="AZBU02000009">
    <property type="protein sequence ID" value="TKR65422.1"/>
    <property type="molecule type" value="Genomic_DNA"/>
</dbReference>
<name>A0A4U5M956_STECR</name>
<evidence type="ECO:0000313" key="4">
    <source>
        <dbReference type="Proteomes" id="UP000298663"/>
    </source>
</evidence>
<protein>
    <submittedName>
        <fullName evidence="3">Uncharacterized protein</fullName>
    </submittedName>
</protein>
<comment type="caution">
    <text evidence="3">The sequence shown here is derived from an EMBL/GenBank/DDBJ whole genome shotgun (WGS) entry which is preliminary data.</text>
</comment>
<gene>
    <name evidence="3" type="ORF">L596_025827</name>
</gene>
<keyword evidence="1" id="KW-0472">Membrane</keyword>
<sequence>MRVGRLSLTFVVFAFAALCGSPTAASGTCEAAAEATKAWLIVMLVVPAIINLVSVALIVLTIVHVRRLKRITEAITSSTHWLTRTAVRVGIGPSAKKALLEYAKQKPELSKLVQVPK</sequence>
<keyword evidence="1" id="KW-1133">Transmembrane helix</keyword>
<evidence type="ECO:0000256" key="2">
    <source>
        <dbReference type="SAM" id="SignalP"/>
    </source>
</evidence>
<dbReference type="OrthoDB" id="5871660at2759"/>
<evidence type="ECO:0000256" key="1">
    <source>
        <dbReference type="SAM" id="Phobius"/>
    </source>
</evidence>
<feature type="chain" id="PRO_5020363127" evidence="2">
    <location>
        <begin position="26"/>
        <end position="117"/>
    </location>
</feature>
<organism evidence="3 4">
    <name type="scientific">Steinernema carpocapsae</name>
    <name type="common">Entomopathogenic nematode</name>
    <dbReference type="NCBI Taxonomy" id="34508"/>
    <lineage>
        <taxon>Eukaryota</taxon>
        <taxon>Metazoa</taxon>
        <taxon>Ecdysozoa</taxon>
        <taxon>Nematoda</taxon>
        <taxon>Chromadorea</taxon>
        <taxon>Rhabditida</taxon>
        <taxon>Tylenchina</taxon>
        <taxon>Panagrolaimomorpha</taxon>
        <taxon>Strongyloidoidea</taxon>
        <taxon>Steinernematidae</taxon>
        <taxon>Steinernema</taxon>
    </lineage>
</organism>
<feature type="signal peptide" evidence="2">
    <location>
        <begin position="1"/>
        <end position="25"/>
    </location>
</feature>
<reference evidence="3 4" key="2">
    <citation type="journal article" date="2019" name="G3 (Bethesda)">
        <title>Hybrid Assembly of the Genome of the Entomopathogenic Nematode Steinernema carpocapsae Identifies the X-Chromosome.</title>
        <authorList>
            <person name="Serra L."/>
            <person name="Macchietto M."/>
            <person name="Macias-Munoz A."/>
            <person name="McGill C.J."/>
            <person name="Rodriguez I.M."/>
            <person name="Rodriguez B."/>
            <person name="Murad R."/>
            <person name="Mortazavi A."/>
        </authorList>
    </citation>
    <scope>NUCLEOTIDE SEQUENCE [LARGE SCALE GENOMIC DNA]</scope>
    <source>
        <strain evidence="3 4">ALL</strain>
    </source>
</reference>
<dbReference type="STRING" id="34508.A0A4U5M956"/>
<keyword evidence="2" id="KW-0732">Signal</keyword>